<name>A0ABZ2XRB1_9RHOB</name>
<protein>
    <submittedName>
        <fullName evidence="2">Uncharacterized protein</fullName>
    </submittedName>
</protein>
<evidence type="ECO:0000256" key="1">
    <source>
        <dbReference type="SAM" id="Phobius"/>
    </source>
</evidence>
<evidence type="ECO:0000313" key="2">
    <source>
        <dbReference type="EMBL" id="WZK88631.1"/>
    </source>
</evidence>
<sequence>MMLGHWALIALAATSNVVLNLCLRKASRMLDLSGAWPLVLSLLQSVWMWLAVVSAVTLIGAFMAAIRVYSLSMTYTAITALAMVALTVIGALAHSEQISSLRIAGLTLIILGLCVSAFAETGS</sequence>
<organism evidence="2 3">
    <name type="scientific">Aliisedimentitalea scapharcae</name>
    <dbReference type="NCBI Taxonomy" id="1524259"/>
    <lineage>
        <taxon>Bacteria</taxon>
        <taxon>Pseudomonadati</taxon>
        <taxon>Pseudomonadota</taxon>
        <taxon>Alphaproteobacteria</taxon>
        <taxon>Rhodobacterales</taxon>
        <taxon>Roseobacteraceae</taxon>
        <taxon>Aliisedimentitalea</taxon>
    </lineage>
</organism>
<keyword evidence="1" id="KW-0472">Membrane</keyword>
<dbReference type="SUPFAM" id="SSF103481">
    <property type="entry name" value="Multidrug resistance efflux transporter EmrE"/>
    <property type="match status" value="1"/>
</dbReference>
<accession>A0ABZ2XRB1</accession>
<feature type="transmembrane region" description="Helical" evidence="1">
    <location>
        <begin position="73"/>
        <end position="93"/>
    </location>
</feature>
<dbReference type="InterPro" id="IPR037185">
    <property type="entry name" value="EmrE-like"/>
</dbReference>
<gene>
    <name evidence="2" type="ORF">QEZ52_18820</name>
</gene>
<dbReference type="RefSeq" id="WP_406646091.1">
    <property type="nucleotide sequence ID" value="NZ_CP123584.1"/>
</dbReference>
<reference evidence="2 3" key="1">
    <citation type="submission" date="2023-04" db="EMBL/GenBank/DDBJ databases">
        <title>Complete genome sequence of Alisedimentitalea scapharcae.</title>
        <authorList>
            <person name="Rong J.-C."/>
            <person name="Yi M.-L."/>
            <person name="Zhao Q."/>
        </authorList>
    </citation>
    <scope>NUCLEOTIDE SEQUENCE [LARGE SCALE GENOMIC DNA]</scope>
    <source>
        <strain evidence="2 3">KCTC 42119</strain>
    </source>
</reference>
<keyword evidence="3" id="KW-1185">Reference proteome</keyword>
<proteinExistence type="predicted"/>
<feature type="transmembrane region" description="Helical" evidence="1">
    <location>
        <begin position="46"/>
        <end position="66"/>
    </location>
</feature>
<dbReference type="Gene3D" id="1.10.3730.20">
    <property type="match status" value="1"/>
</dbReference>
<dbReference type="EMBL" id="CP123584">
    <property type="protein sequence ID" value="WZK88631.1"/>
    <property type="molecule type" value="Genomic_DNA"/>
</dbReference>
<feature type="transmembrane region" description="Helical" evidence="1">
    <location>
        <begin position="99"/>
        <end position="119"/>
    </location>
</feature>
<keyword evidence="1" id="KW-0812">Transmembrane</keyword>
<evidence type="ECO:0000313" key="3">
    <source>
        <dbReference type="Proteomes" id="UP001623232"/>
    </source>
</evidence>
<keyword evidence="1" id="KW-1133">Transmembrane helix</keyword>
<dbReference type="Proteomes" id="UP001623232">
    <property type="component" value="Chromosome"/>
</dbReference>